<gene>
    <name evidence="2" type="ORF">Taro_001554</name>
</gene>
<evidence type="ECO:0000313" key="2">
    <source>
        <dbReference type="EMBL" id="MQL69245.1"/>
    </source>
</evidence>
<feature type="region of interest" description="Disordered" evidence="1">
    <location>
        <begin position="209"/>
        <end position="239"/>
    </location>
</feature>
<sequence>MAERYRLTRRRVRQILEQEEHMHSHGVNDPNPPIKVSEPHVGNATQVPSLSVEGNSLTSSHCDTSCSSKRTYGPTLKRDIYNMPPGQRLKVDFDWLNRAIVNYSENFAHFLGSIARNGQLLPIYIFDWRCIFEQNIQECLELVKSKFEFDVEKEKFVIAFISKKWKDHKERLKSRYFKVDGDNPCPLQYLESDQWENLVRNWKSEQGKKLSEVNKKNRAKQQLISTTGPKNIAKRQQDY</sequence>
<dbReference type="InterPro" id="IPR004252">
    <property type="entry name" value="Probable_transposase_24"/>
</dbReference>
<reference evidence="2" key="1">
    <citation type="submission" date="2017-07" db="EMBL/GenBank/DDBJ databases">
        <title>Taro Niue Genome Assembly and Annotation.</title>
        <authorList>
            <person name="Atibalentja N."/>
            <person name="Keating K."/>
            <person name="Fields C.J."/>
        </authorList>
    </citation>
    <scope>NUCLEOTIDE SEQUENCE</scope>
    <source>
        <strain evidence="2">Niue_2</strain>
        <tissue evidence="2">Leaf</tissue>
    </source>
</reference>
<feature type="compositionally biased region" description="Polar residues" evidence="1">
    <location>
        <begin position="220"/>
        <end position="229"/>
    </location>
</feature>
<keyword evidence="3" id="KW-1185">Reference proteome</keyword>
<dbReference type="PANTHER" id="PTHR33144">
    <property type="entry name" value="OS10G0409366 PROTEIN-RELATED"/>
    <property type="match status" value="1"/>
</dbReference>
<dbReference type="Proteomes" id="UP000652761">
    <property type="component" value="Unassembled WGS sequence"/>
</dbReference>
<evidence type="ECO:0000313" key="3">
    <source>
        <dbReference type="Proteomes" id="UP000652761"/>
    </source>
</evidence>
<evidence type="ECO:0000256" key="1">
    <source>
        <dbReference type="SAM" id="MobiDB-lite"/>
    </source>
</evidence>
<protein>
    <recommendedName>
        <fullName evidence="4">Transposase</fullName>
    </recommendedName>
</protein>
<name>A0A843TDX1_COLES</name>
<dbReference type="Pfam" id="PF03004">
    <property type="entry name" value="Transposase_24"/>
    <property type="match status" value="1"/>
</dbReference>
<dbReference type="PANTHER" id="PTHR33144:SF25">
    <property type="entry name" value="DUF4216 DOMAIN-CONTAINING PROTEIN"/>
    <property type="match status" value="1"/>
</dbReference>
<dbReference type="AlphaFoldDB" id="A0A843TDX1"/>
<organism evidence="2 3">
    <name type="scientific">Colocasia esculenta</name>
    <name type="common">Wild taro</name>
    <name type="synonym">Arum esculentum</name>
    <dbReference type="NCBI Taxonomy" id="4460"/>
    <lineage>
        <taxon>Eukaryota</taxon>
        <taxon>Viridiplantae</taxon>
        <taxon>Streptophyta</taxon>
        <taxon>Embryophyta</taxon>
        <taxon>Tracheophyta</taxon>
        <taxon>Spermatophyta</taxon>
        <taxon>Magnoliopsida</taxon>
        <taxon>Liliopsida</taxon>
        <taxon>Araceae</taxon>
        <taxon>Aroideae</taxon>
        <taxon>Colocasieae</taxon>
        <taxon>Colocasia</taxon>
    </lineage>
</organism>
<proteinExistence type="predicted"/>
<dbReference type="OrthoDB" id="1734008at2759"/>
<feature type="non-terminal residue" evidence="2">
    <location>
        <position position="1"/>
    </location>
</feature>
<comment type="caution">
    <text evidence="2">The sequence shown here is derived from an EMBL/GenBank/DDBJ whole genome shotgun (WGS) entry which is preliminary data.</text>
</comment>
<dbReference type="EMBL" id="NMUH01000032">
    <property type="protein sequence ID" value="MQL69245.1"/>
    <property type="molecule type" value="Genomic_DNA"/>
</dbReference>
<accession>A0A843TDX1</accession>
<evidence type="ECO:0008006" key="4">
    <source>
        <dbReference type="Google" id="ProtNLM"/>
    </source>
</evidence>